<evidence type="ECO:0000313" key="9">
    <source>
        <dbReference type="WBParaSite" id="HDID_0000765601-mRNA-1"/>
    </source>
</evidence>
<dbReference type="Proteomes" id="UP000274504">
    <property type="component" value="Unassembled WGS sequence"/>
</dbReference>
<dbReference type="InterPro" id="IPR036383">
    <property type="entry name" value="TSP1_rpt_sf"/>
</dbReference>
<dbReference type="PANTHER" id="PTHR22906">
    <property type="entry name" value="PROPERDIN"/>
    <property type="match status" value="1"/>
</dbReference>
<organism evidence="9">
    <name type="scientific">Hymenolepis diminuta</name>
    <name type="common">Rat tapeworm</name>
    <dbReference type="NCBI Taxonomy" id="6216"/>
    <lineage>
        <taxon>Eukaryota</taxon>
        <taxon>Metazoa</taxon>
        <taxon>Spiralia</taxon>
        <taxon>Lophotrochozoa</taxon>
        <taxon>Platyhelminthes</taxon>
        <taxon>Cestoda</taxon>
        <taxon>Eucestoda</taxon>
        <taxon>Cyclophyllidea</taxon>
        <taxon>Hymenolepididae</taxon>
        <taxon>Hymenolepis</taxon>
    </lineage>
</organism>
<dbReference type="SUPFAM" id="SSF82895">
    <property type="entry name" value="TSP-1 type 1 repeat"/>
    <property type="match status" value="1"/>
</dbReference>
<evidence type="ECO:0000256" key="1">
    <source>
        <dbReference type="ARBA" id="ARBA00004613"/>
    </source>
</evidence>
<dbReference type="Gene3D" id="2.20.100.10">
    <property type="entry name" value="Thrombospondin type-1 (TSP1) repeat"/>
    <property type="match status" value="1"/>
</dbReference>
<evidence type="ECO:0000256" key="2">
    <source>
        <dbReference type="ARBA" id="ARBA00022525"/>
    </source>
</evidence>
<name>A0A158QEM7_HYMDI</name>
<gene>
    <name evidence="7" type="ORF">HDID_LOCUS7654</name>
</gene>
<sequence length="450" mass="50989">VECDSGVPCPTDGAWCPWSSTVIKCSEPCGDSGMGLRTRRCNCPAPAHGGKPCIVTPGTKEAAELMTTQLKRALEKNETAQLSSLPTIADIAAIADGSGKWDACNRKFCPYLKKLTDEETKLIVNDLRQQHPEAIWLWSSGKPVNRFEPIGLHCSSDLRSRVEIFDKRYRFPRGYSFWTLAQSKSARQRYDFVGTPVVNNRRLQITEDRLIIRGLDEPDEGVYRFGYEYEPGQFATICFFAVYLPDKHREVESEKPFTFTCNALALWPVIQQTPNDNWRTYWSYQPDEKAKTLGMKSRNEMWLSVLRVSSFSDGDSDGTESLENNFTELTLFDTEKRRIDEVKYSMSGYYKCIVESKPEGLAARKFITNAIKLSVISPPTLNERFLRWFRENYKGIVGLLTVLGILIIIYMISVKIRAGQIASLKTLAAEEAAKERTKLVTAGEIKMKTT</sequence>
<keyword evidence="4" id="KW-0677">Repeat</keyword>
<keyword evidence="6" id="KW-0472">Membrane</keyword>
<feature type="transmembrane region" description="Helical" evidence="6">
    <location>
        <begin position="393"/>
        <end position="412"/>
    </location>
</feature>
<evidence type="ECO:0000256" key="4">
    <source>
        <dbReference type="ARBA" id="ARBA00022737"/>
    </source>
</evidence>
<accession>A0A158QEM7</accession>
<evidence type="ECO:0000313" key="7">
    <source>
        <dbReference type="EMBL" id="VDL59972.1"/>
    </source>
</evidence>
<dbReference type="WBParaSite" id="HDID_0000765601-mRNA-1">
    <property type="protein sequence ID" value="HDID_0000765601-mRNA-1"/>
    <property type="gene ID" value="HDID_0000765601"/>
</dbReference>
<keyword evidence="3" id="KW-0732">Signal</keyword>
<keyword evidence="6" id="KW-1133">Transmembrane helix</keyword>
<comment type="subcellular location">
    <subcellularLocation>
        <location evidence="1">Secreted</location>
    </subcellularLocation>
</comment>
<reference evidence="7 8" key="2">
    <citation type="submission" date="2018-11" db="EMBL/GenBank/DDBJ databases">
        <authorList>
            <consortium name="Pathogen Informatics"/>
        </authorList>
    </citation>
    <scope>NUCLEOTIDE SEQUENCE [LARGE SCALE GENOMIC DNA]</scope>
</reference>
<dbReference type="STRING" id="6216.A0A158QEM7"/>
<keyword evidence="5" id="KW-1015">Disulfide bond</keyword>
<dbReference type="EMBL" id="UYSG01010960">
    <property type="protein sequence ID" value="VDL59972.1"/>
    <property type="molecule type" value="Genomic_DNA"/>
</dbReference>
<dbReference type="PANTHER" id="PTHR22906:SF43">
    <property type="entry name" value="PROPERDIN"/>
    <property type="match status" value="1"/>
</dbReference>
<proteinExistence type="predicted"/>
<keyword evidence="6" id="KW-0812">Transmembrane</keyword>
<reference evidence="9" key="1">
    <citation type="submission" date="2016-04" db="UniProtKB">
        <authorList>
            <consortium name="WormBaseParasite"/>
        </authorList>
    </citation>
    <scope>IDENTIFICATION</scope>
</reference>
<dbReference type="AlphaFoldDB" id="A0A158QEM7"/>
<dbReference type="OrthoDB" id="6273859at2759"/>
<protein>
    <submittedName>
        <fullName evidence="9">Ig-like domain-containing protein</fullName>
    </submittedName>
</protein>
<evidence type="ECO:0000313" key="8">
    <source>
        <dbReference type="Proteomes" id="UP000274504"/>
    </source>
</evidence>
<evidence type="ECO:0000256" key="3">
    <source>
        <dbReference type="ARBA" id="ARBA00022729"/>
    </source>
</evidence>
<evidence type="ECO:0000256" key="6">
    <source>
        <dbReference type="SAM" id="Phobius"/>
    </source>
</evidence>
<dbReference type="InterPro" id="IPR052065">
    <property type="entry name" value="Compl_asym_regulator"/>
</dbReference>
<evidence type="ECO:0000256" key="5">
    <source>
        <dbReference type="ARBA" id="ARBA00023157"/>
    </source>
</evidence>
<keyword evidence="2" id="KW-0964">Secreted</keyword>